<sequence length="115" mass="13673">MPYELVREILKWIRLFRMAEMAERITTIRQTHGLQWNSIMADIRMNVPRYTTTVIGNQGSLLKVSIFCPNCDPANWYRRTVNDLFNCMERKALSIHREFIIEASHKTNHYNSILE</sequence>
<name>A0A6C0DIN3_9ZZZZ</name>
<dbReference type="AlphaFoldDB" id="A0A6C0DIN3"/>
<proteinExistence type="predicted"/>
<reference evidence="1" key="1">
    <citation type="journal article" date="2020" name="Nature">
        <title>Giant virus diversity and host interactions through global metagenomics.</title>
        <authorList>
            <person name="Schulz F."/>
            <person name="Roux S."/>
            <person name="Paez-Espino D."/>
            <person name="Jungbluth S."/>
            <person name="Walsh D.A."/>
            <person name="Denef V.J."/>
            <person name="McMahon K.D."/>
            <person name="Konstantinidis K.T."/>
            <person name="Eloe-Fadrosh E.A."/>
            <person name="Kyrpides N.C."/>
            <person name="Woyke T."/>
        </authorList>
    </citation>
    <scope>NUCLEOTIDE SEQUENCE</scope>
    <source>
        <strain evidence="1">GVMAG-M-3300023174-176</strain>
    </source>
</reference>
<evidence type="ECO:0000313" key="1">
    <source>
        <dbReference type="EMBL" id="QHT15779.1"/>
    </source>
</evidence>
<dbReference type="EMBL" id="MN739613">
    <property type="protein sequence ID" value="QHT15779.1"/>
    <property type="molecule type" value="Genomic_DNA"/>
</dbReference>
<organism evidence="1">
    <name type="scientific">viral metagenome</name>
    <dbReference type="NCBI Taxonomy" id="1070528"/>
    <lineage>
        <taxon>unclassified sequences</taxon>
        <taxon>metagenomes</taxon>
        <taxon>organismal metagenomes</taxon>
    </lineage>
</organism>
<protein>
    <submittedName>
        <fullName evidence="1">Uncharacterized protein</fullName>
    </submittedName>
</protein>
<accession>A0A6C0DIN3</accession>